<dbReference type="AlphaFoldDB" id="A0A2R5F9Z7"/>
<proteinExistence type="predicted"/>
<name>A0A2R5F9Z7_9PROT</name>
<evidence type="ECO:0000259" key="3">
    <source>
        <dbReference type="Pfam" id="PF13240"/>
    </source>
</evidence>
<dbReference type="Pfam" id="PF13240">
    <property type="entry name" value="Zn_Ribbon_1"/>
    <property type="match status" value="1"/>
</dbReference>
<evidence type="ECO:0000256" key="1">
    <source>
        <dbReference type="SAM" id="MobiDB-lite"/>
    </source>
</evidence>
<reference evidence="4 5" key="1">
    <citation type="journal article" date="2018" name="Environ. Microbiol.">
        <title>Isolation and genomic characterization of Novimethylophilus kurashikiensis gen. nov. sp. nov., a new lanthanide-dependent methylotrophic species of Methylophilaceae.</title>
        <authorList>
            <person name="Lv H."/>
            <person name="Sahin N."/>
            <person name="Tani A."/>
        </authorList>
    </citation>
    <scope>NUCLEOTIDE SEQUENCE [LARGE SCALE GENOMIC DNA]</scope>
    <source>
        <strain evidence="4 5">La2-4</strain>
    </source>
</reference>
<keyword evidence="2" id="KW-0812">Transmembrane</keyword>
<dbReference type="Proteomes" id="UP000245081">
    <property type="component" value="Unassembled WGS sequence"/>
</dbReference>
<dbReference type="OrthoDB" id="9764804at2"/>
<sequence>MHCATCGTDSEDSARFCSQCGTPLVAETASQHKASSSSTPHPSSDSPPRSNPFSDFYAAQPEPETLRRSLVIGLSLLLAGAFALTVALYRHHKTGEIAELAKVTIPPANKTASTTPQDEIAACPEGIRYCVGGNGSVKDPSCSPAQPFWAHYSTDGGKTWQRAGCFSDEAQAKAGLQQALGISVPEISGPMVNTAPGKTAEQESSAKVTSLPAKSRKTQPGTTATAYHAKFKGPFGIVLEERNYSSAEMRDRAEQLWQHEHKLLEPDGSINTRYVTPKPKTGLIPGH</sequence>
<evidence type="ECO:0000313" key="4">
    <source>
        <dbReference type="EMBL" id="GBG13743.1"/>
    </source>
</evidence>
<feature type="region of interest" description="Disordered" evidence="1">
    <location>
        <begin position="28"/>
        <end position="57"/>
    </location>
</feature>
<keyword evidence="2" id="KW-0472">Membrane</keyword>
<protein>
    <recommendedName>
        <fullName evidence="3">Zinc-ribbon domain-containing protein</fullName>
    </recommendedName>
</protein>
<evidence type="ECO:0000256" key="2">
    <source>
        <dbReference type="SAM" id="Phobius"/>
    </source>
</evidence>
<feature type="compositionally biased region" description="Low complexity" evidence="1">
    <location>
        <begin position="35"/>
        <end position="54"/>
    </location>
</feature>
<feature type="domain" description="Zinc-ribbon" evidence="3">
    <location>
        <begin position="2"/>
        <end position="24"/>
    </location>
</feature>
<organism evidence="4 5">
    <name type="scientific">Novimethylophilus kurashikiensis</name>
    <dbReference type="NCBI Taxonomy" id="1825523"/>
    <lineage>
        <taxon>Bacteria</taxon>
        <taxon>Pseudomonadati</taxon>
        <taxon>Pseudomonadota</taxon>
        <taxon>Betaproteobacteria</taxon>
        <taxon>Nitrosomonadales</taxon>
        <taxon>Methylophilaceae</taxon>
        <taxon>Novimethylophilus</taxon>
    </lineage>
</organism>
<accession>A0A2R5F9Z7</accession>
<keyword evidence="2" id="KW-1133">Transmembrane helix</keyword>
<feature type="region of interest" description="Disordered" evidence="1">
    <location>
        <begin position="195"/>
        <end position="222"/>
    </location>
</feature>
<dbReference type="EMBL" id="BDOQ01000003">
    <property type="protein sequence ID" value="GBG13743.1"/>
    <property type="molecule type" value="Genomic_DNA"/>
</dbReference>
<gene>
    <name evidence="4" type="ORF">NMK_1294</name>
</gene>
<comment type="caution">
    <text evidence="4">The sequence shown here is derived from an EMBL/GenBank/DDBJ whole genome shotgun (WGS) entry which is preliminary data.</text>
</comment>
<dbReference type="RefSeq" id="WP_109014912.1">
    <property type="nucleotide sequence ID" value="NZ_BDOQ01000003.1"/>
</dbReference>
<keyword evidence="5" id="KW-1185">Reference proteome</keyword>
<evidence type="ECO:0000313" key="5">
    <source>
        <dbReference type="Proteomes" id="UP000245081"/>
    </source>
</evidence>
<dbReference type="InterPro" id="IPR026870">
    <property type="entry name" value="Zinc_ribbon_dom"/>
</dbReference>
<feature type="transmembrane region" description="Helical" evidence="2">
    <location>
        <begin position="70"/>
        <end position="89"/>
    </location>
</feature>
<feature type="region of interest" description="Disordered" evidence="1">
    <location>
        <begin position="268"/>
        <end position="287"/>
    </location>
</feature>